<dbReference type="Proteomes" id="UP000835052">
    <property type="component" value="Unassembled WGS sequence"/>
</dbReference>
<comment type="caution">
    <text evidence="2">The sequence shown here is derived from an EMBL/GenBank/DDBJ whole genome shotgun (WGS) entry which is preliminary data.</text>
</comment>
<keyword evidence="3" id="KW-1185">Reference proteome</keyword>
<dbReference type="EMBL" id="CAJGYM010000112">
    <property type="protein sequence ID" value="CAD6197995.1"/>
    <property type="molecule type" value="Genomic_DNA"/>
</dbReference>
<organism evidence="2 3">
    <name type="scientific">Caenorhabditis auriculariae</name>
    <dbReference type="NCBI Taxonomy" id="2777116"/>
    <lineage>
        <taxon>Eukaryota</taxon>
        <taxon>Metazoa</taxon>
        <taxon>Ecdysozoa</taxon>
        <taxon>Nematoda</taxon>
        <taxon>Chromadorea</taxon>
        <taxon>Rhabditida</taxon>
        <taxon>Rhabditina</taxon>
        <taxon>Rhabditomorpha</taxon>
        <taxon>Rhabditoidea</taxon>
        <taxon>Rhabditidae</taxon>
        <taxon>Peloderinae</taxon>
        <taxon>Caenorhabditis</taxon>
    </lineage>
</organism>
<accession>A0A8S1HMY1</accession>
<protein>
    <submittedName>
        <fullName evidence="2">Uncharacterized protein</fullName>
    </submittedName>
</protein>
<reference evidence="2" key="1">
    <citation type="submission" date="2020-10" db="EMBL/GenBank/DDBJ databases">
        <authorList>
            <person name="Kikuchi T."/>
        </authorList>
    </citation>
    <scope>NUCLEOTIDE SEQUENCE</scope>
    <source>
        <strain evidence="2">NKZ352</strain>
    </source>
</reference>
<evidence type="ECO:0000313" key="2">
    <source>
        <dbReference type="EMBL" id="CAD6197995.1"/>
    </source>
</evidence>
<feature type="region of interest" description="Disordered" evidence="1">
    <location>
        <begin position="64"/>
        <end position="87"/>
    </location>
</feature>
<name>A0A8S1HMY1_9PELO</name>
<proteinExistence type="predicted"/>
<evidence type="ECO:0000256" key="1">
    <source>
        <dbReference type="SAM" id="MobiDB-lite"/>
    </source>
</evidence>
<dbReference type="AlphaFoldDB" id="A0A8S1HMY1"/>
<sequence>MEIVPSTRNFSSSPRPTVFTAALSCSKAGWLISASDTSPNAPFPSHRKKGPDTIMREVVPGSWRAQTGHAPLPSQASQSGPGRPACRTNLWRGKMTRLIGSPASSL</sequence>
<evidence type="ECO:0000313" key="3">
    <source>
        <dbReference type="Proteomes" id="UP000835052"/>
    </source>
</evidence>
<gene>
    <name evidence="2" type="ORF">CAUJ_LOCUS13902</name>
</gene>